<evidence type="ECO:0000313" key="12">
    <source>
        <dbReference type="Proteomes" id="UP000060016"/>
    </source>
</evidence>
<dbReference type="PANTHER" id="PTHR42904:SF6">
    <property type="entry name" value="NAD-CAPPED RNA HYDROLASE NUDT12"/>
    <property type="match status" value="1"/>
</dbReference>
<keyword evidence="12" id="KW-1185">Reference proteome</keyword>
<evidence type="ECO:0000256" key="6">
    <source>
        <dbReference type="ARBA" id="ARBA00022801"/>
    </source>
</evidence>
<dbReference type="Pfam" id="PF00293">
    <property type="entry name" value="NUDIX"/>
    <property type="match status" value="1"/>
</dbReference>
<dbReference type="CDD" id="cd03429">
    <property type="entry name" value="NUDIX_NADH_pyrophosphatase_Nudt13"/>
    <property type="match status" value="1"/>
</dbReference>
<evidence type="ECO:0000256" key="2">
    <source>
        <dbReference type="ARBA" id="ARBA00001947"/>
    </source>
</evidence>
<dbReference type="PANTHER" id="PTHR42904">
    <property type="entry name" value="NUDIX HYDROLASE, NUDC SUBFAMILY"/>
    <property type="match status" value="1"/>
</dbReference>
<reference evidence="11 12" key="1">
    <citation type="submission" date="2015-08" db="EMBL/GenBank/DDBJ databases">
        <authorList>
            <person name="Babu N.S."/>
            <person name="Beckwith C.J."/>
            <person name="Beseler K.G."/>
            <person name="Brison A."/>
            <person name="Carone J.V."/>
            <person name="Caskin T.P."/>
            <person name="Diamond M."/>
            <person name="Durham M.E."/>
            <person name="Foxe J.M."/>
            <person name="Go M."/>
            <person name="Henderson B.A."/>
            <person name="Jones I.B."/>
            <person name="McGettigan J.A."/>
            <person name="Micheletti S.J."/>
            <person name="Nasrallah M.E."/>
            <person name="Ortiz D."/>
            <person name="Piller C.R."/>
            <person name="Privatt S.R."/>
            <person name="Schneider S.L."/>
            <person name="Sharp S."/>
            <person name="Smith T.C."/>
            <person name="Stanton J.D."/>
            <person name="Ullery H.E."/>
            <person name="Wilson R.J."/>
            <person name="Serrano M.G."/>
            <person name="Buck G."/>
            <person name="Lee V."/>
            <person name="Wang Y."/>
            <person name="Carvalho R."/>
            <person name="Voegtly L."/>
            <person name="Shi R."/>
            <person name="Duckworth R."/>
            <person name="Johnson A."/>
            <person name="Loviza R."/>
            <person name="Walstead R."/>
            <person name="Shah Z."/>
            <person name="Kiflezghi M."/>
            <person name="Wade K."/>
            <person name="Ball S.L."/>
            <person name="Bradley K.W."/>
            <person name="Asai D.J."/>
            <person name="Bowman C.A."/>
            <person name="Russell D.A."/>
            <person name="Pope W.H."/>
            <person name="Jacobs-Sera D."/>
            <person name="Hendrix R.W."/>
            <person name="Hatfull G.F."/>
        </authorList>
    </citation>
    <scope>NUCLEOTIDE SEQUENCE [LARGE SCALE GENOMIC DNA]</scope>
    <source>
        <strain evidence="11 12">PUDD_83A45</strain>
    </source>
</reference>
<dbReference type="Gene3D" id="3.90.79.10">
    <property type="entry name" value="Nucleoside Triphosphate Pyrophosphohydrolase"/>
    <property type="match status" value="1"/>
</dbReference>
<comment type="similarity">
    <text evidence="3">Belongs to the Nudix hydrolase family. NudC subfamily.</text>
</comment>
<dbReference type="KEGG" id="crie:AK829_06985"/>
<dbReference type="GO" id="GO:0035529">
    <property type="term" value="F:NADH pyrophosphatase activity"/>
    <property type="evidence" value="ECO:0007669"/>
    <property type="project" value="TreeGrafter"/>
</dbReference>
<dbReference type="EMBL" id="CP012342">
    <property type="protein sequence ID" value="AKV58948.1"/>
    <property type="molecule type" value="Genomic_DNA"/>
</dbReference>
<protein>
    <recommendedName>
        <fullName evidence="4">NAD(+) diphosphatase</fullName>
        <ecNumber evidence="4">3.6.1.22</ecNumber>
    </recommendedName>
</protein>
<evidence type="ECO:0000256" key="5">
    <source>
        <dbReference type="ARBA" id="ARBA00022723"/>
    </source>
</evidence>
<dbReference type="InterPro" id="IPR015797">
    <property type="entry name" value="NUDIX_hydrolase-like_dom_sf"/>
</dbReference>
<dbReference type="STRING" id="156976.AK829_06985"/>
<dbReference type="GO" id="GO:0005829">
    <property type="term" value="C:cytosol"/>
    <property type="evidence" value="ECO:0007669"/>
    <property type="project" value="TreeGrafter"/>
</dbReference>
<evidence type="ECO:0000259" key="10">
    <source>
        <dbReference type="PROSITE" id="PS51462"/>
    </source>
</evidence>
<dbReference type="EC" id="3.6.1.22" evidence="4"/>
<accession>A0A0K1RC28</accession>
<keyword evidence="8" id="KW-0520">NAD</keyword>
<dbReference type="Proteomes" id="UP000060016">
    <property type="component" value="Chromosome"/>
</dbReference>
<dbReference type="InterPro" id="IPR049734">
    <property type="entry name" value="NudC-like_C"/>
</dbReference>
<feature type="domain" description="Nudix hydrolase" evidence="10">
    <location>
        <begin position="116"/>
        <end position="241"/>
    </location>
</feature>
<dbReference type="SUPFAM" id="SSF55811">
    <property type="entry name" value="Nudix"/>
    <property type="match status" value="1"/>
</dbReference>
<evidence type="ECO:0000256" key="7">
    <source>
        <dbReference type="ARBA" id="ARBA00022842"/>
    </source>
</evidence>
<organism evidence="11 12">
    <name type="scientific">Corynebacterium riegelii</name>
    <dbReference type="NCBI Taxonomy" id="156976"/>
    <lineage>
        <taxon>Bacteria</taxon>
        <taxon>Bacillati</taxon>
        <taxon>Actinomycetota</taxon>
        <taxon>Actinomycetes</taxon>
        <taxon>Mycobacteriales</taxon>
        <taxon>Corynebacteriaceae</taxon>
        <taxon>Corynebacterium</taxon>
    </lineage>
</organism>
<keyword evidence="6" id="KW-0378">Hydrolase</keyword>
<comment type="catalytic activity">
    <reaction evidence="9">
        <text>a 5'-end NAD(+)-phospho-ribonucleoside in mRNA + H2O = a 5'-end phospho-adenosine-phospho-ribonucleoside in mRNA + beta-nicotinamide D-ribonucleotide + 2 H(+)</text>
        <dbReference type="Rhea" id="RHEA:60876"/>
        <dbReference type="Rhea" id="RHEA-COMP:15698"/>
        <dbReference type="Rhea" id="RHEA-COMP:15719"/>
        <dbReference type="ChEBI" id="CHEBI:14649"/>
        <dbReference type="ChEBI" id="CHEBI:15377"/>
        <dbReference type="ChEBI" id="CHEBI:15378"/>
        <dbReference type="ChEBI" id="CHEBI:144029"/>
        <dbReference type="ChEBI" id="CHEBI:144051"/>
    </reaction>
    <physiologicalReaction direction="left-to-right" evidence="9">
        <dbReference type="Rhea" id="RHEA:60877"/>
    </physiologicalReaction>
</comment>
<dbReference type="GO" id="GO:0046872">
    <property type="term" value="F:metal ion binding"/>
    <property type="evidence" value="ECO:0007669"/>
    <property type="project" value="UniProtKB-KW"/>
</dbReference>
<dbReference type="AlphaFoldDB" id="A0A0K1RC28"/>
<evidence type="ECO:0000256" key="4">
    <source>
        <dbReference type="ARBA" id="ARBA00012381"/>
    </source>
</evidence>
<dbReference type="PROSITE" id="PS51462">
    <property type="entry name" value="NUDIX"/>
    <property type="match status" value="1"/>
</dbReference>
<dbReference type="PATRIC" id="fig|156976.3.peg.1392"/>
<evidence type="ECO:0000256" key="3">
    <source>
        <dbReference type="ARBA" id="ARBA00009595"/>
    </source>
</evidence>
<keyword evidence="7" id="KW-0460">Magnesium</keyword>
<evidence type="ECO:0000256" key="1">
    <source>
        <dbReference type="ARBA" id="ARBA00001946"/>
    </source>
</evidence>
<dbReference type="RefSeq" id="WP_052205211.1">
    <property type="nucleotide sequence ID" value="NZ_CP012342.1"/>
</dbReference>
<dbReference type="GO" id="GO:0019677">
    <property type="term" value="P:NAD+ catabolic process"/>
    <property type="evidence" value="ECO:0007669"/>
    <property type="project" value="TreeGrafter"/>
</dbReference>
<evidence type="ECO:0000256" key="9">
    <source>
        <dbReference type="ARBA" id="ARBA00023679"/>
    </source>
</evidence>
<dbReference type="InterPro" id="IPR000086">
    <property type="entry name" value="NUDIX_hydrolase_dom"/>
</dbReference>
<sequence length="261" mass="28387">MTKYLLVDDSRAFLLVDAQTAPLPSAPTTGPTIRLSQDIVATRIHGTSVSELKELAQDAQLAGDARTHADDPLIARAIALLNAQERMRVHPTDGTPLTWNPQGTQAESEHGNVVFPRIDPSVIGIVTSADDQKILMVENARRPGYFTSVAGYVDPGETIEAAWVREVREETGYTVNQVAYVGSQPWPLSGALMLGFVSRVDETVTPGETDGELRRMVWASRNEVSDLPMPPQGSISRTLITRWVDKGFDDVVFGDVGGSDF</sequence>
<name>A0A0K1RC28_9CORY</name>
<gene>
    <name evidence="11" type="ORF">AK829_06985</name>
</gene>
<proteinExistence type="inferred from homology"/>
<comment type="cofactor">
    <cofactor evidence="1">
        <name>Mg(2+)</name>
        <dbReference type="ChEBI" id="CHEBI:18420"/>
    </cofactor>
</comment>
<dbReference type="GO" id="GO:0006742">
    <property type="term" value="P:NADP+ catabolic process"/>
    <property type="evidence" value="ECO:0007669"/>
    <property type="project" value="TreeGrafter"/>
</dbReference>
<evidence type="ECO:0000256" key="8">
    <source>
        <dbReference type="ARBA" id="ARBA00023027"/>
    </source>
</evidence>
<keyword evidence="5" id="KW-0479">Metal-binding</keyword>
<comment type="cofactor">
    <cofactor evidence="2">
        <name>Zn(2+)</name>
        <dbReference type="ChEBI" id="CHEBI:29105"/>
    </cofactor>
</comment>
<dbReference type="InterPro" id="IPR050241">
    <property type="entry name" value="NAD-cap_RNA_hydrolase_NudC"/>
</dbReference>
<evidence type="ECO:0000313" key="11">
    <source>
        <dbReference type="EMBL" id="AKV58948.1"/>
    </source>
</evidence>